<gene>
    <name evidence="9" type="ORF">DFR64_2014</name>
</gene>
<organism evidence="9 10">
    <name type="scientific">Pelolinea submarina</name>
    <dbReference type="NCBI Taxonomy" id="913107"/>
    <lineage>
        <taxon>Bacteria</taxon>
        <taxon>Bacillati</taxon>
        <taxon>Chloroflexota</taxon>
        <taxon>Anaerolineae</taxon>
        <taxon>Anaerolineales</taxon>
        <taxon>Anaerolineaceae</taxon>
        <taxon>Pelolinea</taxon>
    </lineage>
</organism>
<feature type="transmembrane region" description="Helical" evidence="6">
    <location>
        <begin position="27"/>
        <end position="45"/>
    </location>
</feature>
<feature type="transmembrane region" description="Helical" evidence="6">
    <location>
        <begin position="248"/>
        <end position="268"/>
    </location>
</feature>
<dbReference type="PANTHER" id="PTHR30619:SF7">
    <property type="entry name" value="BETA-LACTAMASE DOMAIN PROTEIN"/>
    <property type="match status" value="1"/>
</dbReference>
<name>A0A347ZP09_9CHLR</name>
<evidence type="ECO:0000313" key="9">
    <source>
        <dbReference type="EMBL" id="REG08642.1"/>
    </source>
</evidence>
<reference evidence="9 10" key="1">
    <citation type="submission" date="2018-08" db="EMBL/GenBank/DDBJ databases">
        <title>Genomic Encyclopedia of Type Strains, Phase IV (KMG-IV): sequencing the most valuable type-strain genomes for metagenomic binning, comparative biology and taxonomic classification.</title>
        <authorList>
            <person name="Goeker M."/>
        </authorList>
    </citation>
    <scope>NUCLEOTIDE SEQUENCE [LARGE SCALE GENOMIC DNA]</scope>
    <source>
        <strain evidence="9 10">DSM 23923</strain>
    </source>
</reference>
<keyword evidence="3 6" id="KW-0812">Transmembrane</keyword>
<dbReference type="AlphaFoldDB" id="A0A347ZP09"/>
<evidence type="ECO:0000256" key="6">
    <source>
        <dbReference type="SAM" id="Phobius"/>
    </source>
</evidence>
<keyword evidence="10" id="KW-1185">Reference proteome</keyword>
<keyword evidence="2" id="KW-1003">Cell membrane</keyword>
<evidence type="ECO:0000259" key="8">
    <source>
        <dbReference type="Pfam" id="PF13567"/>
    </source>
</evidence>
<protein>
    <submittedName>
        <fullName evidence="9">Competence protein ComEC</fullName>
    </submittedName>
</protein>
<feature type="transmembrane region" description="Helical" evidence="6">
    <location>
        <begin position="280"/>
        <end position="302"/>
    </location>
</feature>
<evidence type="ECO:0000256" key="2">
    <source>
        <dbReference type="ARBA" id="ARBA00022475"/>
    </source>
</evidence>
<feature type="transmembrane region" description="Helical" evidence="6">
    <location>
        <begin position="349"/>
        <end position="369"/>
    </location>
</feature>
<accession>A0A347ZP09</accession>
<dbReference type="Proteomes" id="UP000256388">
    <property type="component" value="Unassembled WGS sequence"/>
</dbReference>
<comment type="subcellular location">
    <subcellularLocation>
        <location evidence="1">Cell membrane</location>
        <topology evidence="1">Multi-pass membrane protein</topology>
    </subcellularLocation>
</comment>
<keyword evidence="5 6" id="KW-0472">Membrane</keyword>
<comment type="caution">
    <text evidence="9">The sequence shown here is derived from an EMBL/GenBank/DDBJ whole genome shotgun (WGS) entry which is preliminary data.</text>
</comment>
<dbReference type="EMBL" id="QUMS01000002">
    <property type="protein sequence ID" value="REG08642.1"/>
    <property type="molecule type" value="Genomic_DNA"/>
</dbReference>
<feature type="transmembrane region" description="Helical" evidence="6">
    <location>
        <begin position="381"/>
        <end position="406"/>
    </location>
</feature>
<evidence type="ECO:0000256" key="3">
    <source>
        <dbReference type="ARBA" id="ARBA00022692"/>
    </source>
</evidence>
<feature type="transmembrane region" description="Helical" evidence="6">
    <location>
        <begin position="418"/>
        <end position="444"/>
    </location>
</feature>
<dbReference type="InterPro" id="IPR052159">
    <property type="entry name" value="Competence_DNA_uptake"/>
</dbReference>
<proteinExistence type="predicted"/>
<dbReference type="Pfam" id="PF13567">
    <property type="entry name" value="DUF4131"/>
    <property type="match status" value="1"/>
</dbReference>
<evidence type="ECO:0000256" key="5">
    <source>
        <dbReference type="ARBA" id="ARBA00023136"/>
    </source>
</evidence>
<evidence type="ECO:0000256" key="1">
    <source>
        <dbReference type="ARBA" id="ARBA00004651"/>
    </source>
</evidence>
<sequence length="522" mass="57544">MPLFWLCLSFTAGIFVAALLPLSAWTWLAIAVILLVAAWLEGHFCSHRTHPLLSRPLFQIPIALIGACLALGGWRFQSAQPHISADDLAWYADGESRVITARIVSYPEESANSTRAVLQAISLYQEGQEKPVRGNLDLRLPGGFHISYGDVLRLEGSLNAVLDDGQPAFQSYLARDGILSRMYYPQVDTLAYGSGSIFMRWIYQVRDRAQDIIFDQIPFPESSLLSGILLGIDWEIPDYLEEAYRSCGVLHIIAISGYNIALISGLIIRLTRRFLSPGKAGAAAILTIAVYTLFVGAEPAVVRAAIMGSLSIPAHYFGRKVIPLHSLVVVAAIMLAGSPMLLWNIGFQLSFLACLGLITMVDPIQQWLYHFIEKKFSEGTALWWQPIIILVVSTLVAQFSVSPVLLNLNPVISIHTLAANLALLPIQPMLMGLGGMAVIFSFILPPVGKFFSYMVWPFLAYNNRVAVHFGFQPKGEFQVSSVFIWLSLAAVISALTVFTIHQMSALKQPKTEQSRNPNTVIT</sequence>
<evidence type="ECO:0000256" key="4">
    <source>
        <dbReference type="ARBA" id="ARBA00022989"/>
    </source>
</evidence>
<evidence type="ECO:0000259" key="7">
    <source>
        <dbReference type="Pfam" id="PF03772"/>
    </source>
</evidence>
<feature type="transmembrane region" description="Helical" evidence="6">
    <location>
        <begin position="482"/>
        <end position="500"/>
    </location>
</feature>
<dbReference type="NCBIfam" id="TIGR00360">
    <property type="entry name" value="ComEC_N-term"/>
    <property type="match status" value="1"/>
</dbReference>
<dbReference type="InterPro" id="IPR025405">
    <property type="entry name" value="DUF4131"/>
</dbReference>
<dbReference type="InterPro" id="IPR004477">
    <property type="entry name" value="ComEC_N"/>
</dbReference>
<feature type="transmembrane region" description="Helical" evidence="6">
    <location>
        <begin position="57"/>
        <end position="76"/>
    </location>
</feature>
<feature type="domain" description="DUF4131" evidence="8">
    <location>
        <begin position="20"/>
        <end position="188"/>
    </location>
</feature>
<dbReference type="GO" id="GO:0005886">
    <property type="term" value="C:plasma membrane"/>
    <property type="evidence" value="ECO:0007669"/>
    <property type="project" value="UniProtKB-SubCell"/>
</dbReference>
<feature type="transmembrane region" description="Helical" evidence="6">
    <location>
        <begin position="322"/>
        <end position="342"/>
    </location>
</feature>
<keyword evidence="4 6" id="KW-1133">Transmembrane helix</keyword>
<dbReference type="Pfam" id="PF03772">
    <property type="entry name" value="Competence"/>
    <property type="match status" value="1"/>
</dbReference>
<dbReference type="PANTHER" id="PTHR30619">
    <property type="entry name" value="DNA INTERNALIZATION/COMPETENCE PROTEIN COMEC/REC2"/>
    <property type="match status" value="1"/>
</dbReference>
<feature type="domain" description="ComEC/Rec2-related protein" evidence="7">
    <location>
        <begin position="229"/>
        <end position="501"/>
    </location>
</feature>
<evidence type="ECO:0000313" key="10">
    <source>
        <dbReference type="Proteomes" id="UP000256388"/>
    </source>
</evidence>